<dbReference type="EMBL" id="VSSQ01052384">
    <property type="protein sequence ID" value="MPN06478.1"/>
    <property type="molecule type" value="Genomic_DNA"/>
</dbReference>
<dbReference type="AlphaFoldDB" id="A0A645EWQ5"/>
<protein>
    <submittedName>
        <fullName evidence="1">Antitoxin VapB33</fullName>
    </submittedName>
</protein>
<name>A0A645EWQ5_9ZZZZ</name>
<gene>
    <name evidence="1" type="ORF">SDC9_153734</name>
</gene>
<comment type="caution">
    <text evidence="1">The sequence shown here is derived from an EMBL/GenBank/DDBJ whole genome shotgun (WGS) entry which is preliminary data.</text>
</comment>
<evidence type="ECO:0000313" key="1">
    <source>
        <dbReference type="EMBL" id="MPN06478.1"/>
    </source>
</evidence>
<accession>A0A645EWQ5</accession>
<reference evidence="1" key="1">
    <citation type="submission" date="2019-08" db="EMBL/GenBank/DDBJ databases">
        <authorList>
            <person name="Kucharzyk K."/>
            <person name="Murdoch R.W."/>
            <person name="Higgins S."/>
            <person name="Loffler F."/>
        </authorList>
    </citation>
    <scope>NUCLEOTIDE SEQUENCE</scope>
</reference>
<sequence>MRTTLTIDDDLAGILQRRARDLGKPFKEIVNSALRNGLLAETKAEPHTVKVRPHDFGGSPGIDLDRLNQLVDELEAQDYQRKAAKR</sequence>
<organism evidence="1">
    <name type="scientific">bioreactor metagenome</name>
    <dbReference type="NCBI Taxonomy" id="1076179"/>
    <lineage>
        <taxon>unclassified sequences</taxon>
        <taxon>metagenomes</taxon>
        <taxon>ecological metagenomes</taxon>
    </lineage>
</organism>
<proteinExistence type="predicted"/>